<dbReference type="PIRSF" id="PIRSF002741">
    <property type="entry name" value="MppA"/>
    <property type="match status" value="1"/>
</dbReference>
<comment type="similarity">
    <text evidence="2">Belongs to the bacterial solute-binding protein 5 family.</text>
</comment>
<protein>
    <submittedName>
        <fullName evidence="7">ABC transporter substrate-binding protein</fullName>
    </submittedName>
</protein>
<comment type="subcellular location">
    <subcellularLocation>
        <location evidence="1">Cell envelope</location>
    </subcellularLocation>
</comment>
<accession>A0ABP4IXQ0</accession>
<feature type="domain" description="Solute-binding protein family 5" evidence="6">
    <location>
        <begin position="75"/>
        <end position="422"/>
    </location>
</feature>
<evidence type="ECO:0000256" key="3">
    <source>
        <dbReference type="ARBA" id="ARBA00022448"/>
    </source>
</evidence>
<evidence type="ECO:0000313" key="7">
    <source>
        <dbReference type="EMBL" id="GAA1397900.1"/>
    </source>
</evidence>
<sequence length="521" mass="53661">MRRPARLAGALALGATLLAGCAGPAAGPAETGTVRTVLNSDPSGFDPAQAQGQQTFQVAGLLYDTLLRRDDGGQLVGGLATGWSSESAASYTFDIRSGADCADGTPITASVVAGSLARLADPELGSTWKNLVFGPGDVQVTADDAAGRVQVTLSEPFTTLPQGLAIAQAGIVCPAGIADPEGLDAGTVPGAYSGPYVLAQAQQGLSYAFDLRPGYDAWPEFAEPLRGTPPRRIEAGITTDQSTVANQILAGDLDLGQFADPAAVARFAAQPDLHQYRVTSSTAYVVFNQRPGRVFADRPDLRRGVAAAIDQRAFNQVFSKGTAELLTSVTPASFACTSTDRSLLQPHDPAAAAAALTGAGPITIIGNTANRQFSGGADYLFQAVRDAGAEVRMDKVDNATFWSTIAEGGADWDMVFLGDLNSVGAISASLDRVIGTGVEDGGRNYSASVNPEGEAALAAGLAAADDAGRCAAFQRAQETLFERTDVVPLAGNPNTFVTGPDVTVSVFDDYVDLATLRVGAP</sequence>
<dbReference type="InterPro" id="IPR030678">
    <property type="entry name" value="Peptide/Ni-bd"/>
</dbReference>
<dbReference type="PROSITE" id="PS51257">
    <property type="entry name" value="PROKAR_LIPOPROTEIN"/>
    <property type="match status" value="1"/>
</dbReference>
<comment type="caution">
    <text evidence="7">The sequence shown here is derived from an EMBL/GenBank/DDBJ whole genome shotgun (WGS) entry which is preliminary data.</text>
</comment>
<dbReference type="EMBL" id="BAAAJK010000036">
    <property type="protein sequence ID" value="GAA1397900.1"/>
    <property type="molecule type" value="Genomic_DNA"/>
</dbReference>
<reference evidence="8" key="1">
    <citation type="journal article" date="2019" name="Int. J. Syst. Evol. Microbiol.">
        <title>The Global Catalogue of Microorganisms (GCM) 10K type strain sequencing project: providing services to taxonomists for standard genome sequencing and annotation.</title>
        <authorList>
            <consortium name="The Broad Institute Genomics Platform"/>
            <consortium name="The Broad Institute Genome Sequencing Center for Infectious Disease"/>
            <person name="Wu L."/>
            <person name="Ma J."/>
        </authorList>
    </citation>
    <scope>NUCLEOTIDE SEQUENCE [LARGE SCALE GENOMIC DNA]</scope>
    <source>
        <strain evidence="8">JCM 11896</strain>
    </source>
</reference>
<dbReference type="Pfam" id="PF00496">
    <property type="entry name" value="SBP_bac_5"/>
    <property type="match status" value="1"/>
</dbReference>
<feature type="signal peptide" evidence="5">
    <location>
        <begin position="1"/>
        <end position="21"/>
    </location>
</feature>
<organism evidence="7 8">
    <name type="scientific">Pseudonocardia kongjuensis</name>
    <dbReference type="NCBI Taxonomy" id="102227"/>
    <lineage>
        <taxon>Bacteria</taxon>
        <taxon>Bacillati</taxon>
        <taxon>Actinomycetota</taxon>
        <taxon>Actinomycetes</taxon>
        <taxon>Pseudonocardiales</taxon>
        <taxon>Pseudonocardiaceae</taxon>
        <taxon>Pseudonocardia</taxon>
    </lineage>
</organism>
<evidence type="ECO:0000256" key="2">
    <source>
        <dbReference type="ARBA" id="ARBA00005695"/>
    </source>
</evidence>
<keyword evidence="8" id="KW-1185">Reference proteome</keyword>
<gene>
    <name evidence="7" type="ORF">GCM10009613_51260</name>
</gene>
<feature type="chain" id="PRO_5045941961" evidence="5">
    <location>
        <begin position="22"/>
        <end position="521"/>
    </location>
</feature>
<dbReference type="PANTHER" id="PTHR30290">
    <property type="entry name" value="PERIPLASMIC BINDING COMPONENT OF ABC TRANSPORTER"/>
    <property type="match status" value="1"/>
</dbReference>
<dbReference type="Gene3D" id="3.40.190.10">
    <property type="entry name" value="Periplasmic binding protein-like II"/>
    <property type="match status" value="1"/>
</dbReference>
<evidence type="ECO:0000256" key="1">
    <source>
        <dbReference type="ARBA" id="ARBA00004196"/>
    </source>
</evidence>
<evidence type="ECO:0000256" key="4">
    <source>
        <dbReference type="ARBA" id="ARBA00022729"/>
    </source>
</evidence>
<dbReference type="RefSeq" id="WP_344026967.1">
    <property type="nucleotide sequence ID" value="NZ_BAAAJK010000036.1"/>
</dbReference>
<keyword evidence="4 5" id="KW-0732">Signal</keyword>
<proteinExistence type="inferred from homology"/>
<keyword evidence="3" id="KW-0813">Transport</keyword>
<dbReference type="InterPro" id="IPR000914">
    <property type="entry name" value="SBP_5_dom"/>
</dbReference>
<evidence type="ECO:0000313" key="8">
    <source>
        <dbReference type="Proteomes" id="UP001501414"/>
    </source>
</evidence>
<evidence type="ECO:0000259" key="6">
    <source>
        <dbReference type="Pfam" id="PF00496"/>
    </source>
</evidence>
<dbReference type="PANTHER" id="PTHR30290:SF10">
    <property type="entry name" value="PERIPLASMIC OLIGOPEPTIDE-BINDING PROTEIN-RELATED"/>
    <property type="match status" value="1"/>
</dbReference>
<dbReference type="Gene3D" id="3.10.105.10">
    <property type="entry name" value="Dipeptide-binding Protein, Domain 3"/>
    <property type="match status" value="1"/>
</dbReference>
<dbReference type="InterPro" id="IPR039424">
    <property type="entry name" value="SBP_5"/>
</dbReference>
<dbReference type="SUPFAM" id="SSF53850">
    <property type="entry name" value="Periplasmic binding protein-like II"/>
    <property type="match status" value="1"/>
</dbReference>
<name>A0ABP4IXQ0_9PSEU</name>
<dbReference type="CDD" id="cd00995">
    <property type="entry name" value="PBP2_NikA_DppA_OppA_like"/>
    <property type="match status" value="1"/>
</dbReference>
<evidence type="ECO:0000256" key="5">
    <source>
        <dbReference type="SAM" id="SignalP"/>
    </source>
</evidence>
<dbReference type="Proteomes" id="UP001501414">
    <property type="component" value="Unassembled WGS sequence"/>
</dbReference>